<reference evidence="11" key="1">
    <citation type="submission" date="2021-02" db="EMBL/GenBank/DDBJ databases">
        <authorList>
            <person name="Cremers G."/>
            <person name="Picone N."/>
        </authorList>
    </citation>
    <scope>NUCLEOTIDE SEQUENCE</scope>
    <source>
        <strain evidence="11">PQ17</strain>
    </source>
</reference>
<dbReference type="InterPro" id="IPR057258">
    <property type="entry name" value="Ribosomal_uS3"/>
</dbReference>
<dbReference type="InterPro" id="IPR004044">
    <property type="entry name" value="KH_dom_type_2"/>
</dbReference>
<dbReference type="Gene3D" id="3.30.300.20">
    <property type="match status" value="1"/>
</dbReference>
<evidence type="ECO:0000256" key="1">
    <source>
        <dbReference type="ARBA" id="ARBA00010761"/>
    </source>
</evidence>
<dbReference type="Proteomes" id="UP000663859">
    <property type="component" value="Unassembled WGS sequence"/>
</dbReference>
<evidence type="ECO:0000256" key="6">
    <source>
        <dbReference type="ARBA" id="ARBA00024998"/>
    </source>
</evidence>
<dbReference type="InterPro" id="IPR009019">
    <property type="entry name" value="KH_sf_prok-type"/>
</dbReference>
<evidence type="ECO:0000259" key="10">
    <source>
        <dbReference type="PROSITE" id="PS50823"/>
    </source>
</evidence>
<comment type="caution">
    <text evidence="11">The sequence shown here is derived from an EMBL/GenBank/DDBJ whole genome shotgun (WGS) entry which is preliminary data.</text>
</comment>
<evidence type="ECO:0000256" key="5">
    <source>
        <dbReference type="ARBA" id="ARBA00023274"/>
    </source>
</evidence>
<dbReference type="GO" id="GO:0003735">
    <property type="term" value="F:structural constituent of ribosome"/>
    <property type="evidence" value="ECO:0007669"/>
    <property type="project" value="InterPro"/>
</dbReference>
<protein>
    <recommendedName>
        <fullName evidence="7 8">Small ribosomal subunit protein uS3</fullName>
    </recommendedName>
</protein>
<dbReference type="Pfam" id="PF00189">
    <property type="entry name" value="Ribosomal_S3_C"/>
    <property type="match status" value="1"/>
</dbReference>
<dbReference type="SMART" id="SM00322">
    <property type="entry name" value="KH"/>
    <property type="match status" value="1"/>
</dbReference>
<dbReference type="InterPro" id="IPR036419">
    <property type="entry name" value="Ribosomal_S3_C_sf"/>
</dbReference>
<dbReference type="HAMAP" id="MF_01309_B">
    <property type="entry name" value="Ribosomal_uS3_B"/>
    <property type="match status" value="1"/>
</dbReference>
<feature type="domain" description="KH type-2" evidence="10">
    <location>
        <begin position="39"/>
        <end position="109"/>
    </location>
</feature>
<dbReference type="SUPFAM" id="SSF54814">
    <property type="entry name" value="Prokaryotic type KH domain (KH-domain type II)"/>
    <property type="match status" value="1"/>
</dbReference>
<dbReference type="FunFam" id="3.30.300.20:FF:000001">
    <property type="entry name" value="30S ribosomal protein S3"/>
    <property type="match status" value="1"/>
</dbReference>
<evidence type="ECO:0000256" key="4">
    <source>
        <dbReference type="ARBA" id="ARBA00022980"/>
    </source>
</evidence>
<evidence type="ECO:0000256" key="8">
    <source>
        <dbReference type="HAMAP-Rule" id="MF_01309"/>
    </source>
</evidence>
<dbReference type="InterPro" id="IPR015946">
    <property type="entry name" value="KH_dom-like_a/b"/>
</dbReference>
<dbReference type="PANTHER" id="PTHR11760:SF19">
    <property type="entry name" value="SMALL RIBOSOMAL SUBUNIT PROTEIN US3C"/>
    <property type="match status" value="1"/>
</dbReference>
<accession>A0A8J2BMD1</accession>
<organism evidence="11 12">
    <name type="scientific">Candidatus Methylacidithermus pantelleriae</name>
    <dbReference type="NCBI Taxonomy" id="2744239"/>
    <lineage>
        <taxon>Bacteria</taxon>
        <taxon>Pseudomonadati</taxon>
        <taxon>Verrucomicrobiota</taxon>
        <taxon>Methylacidiphilae</taxon>
        <taxon>Methylacidiphilales</taxon>
        <taxon>Methylacidiphilaceae</taxon>
        <taxon>Candidatus Methylacidithermus</taxon>
    </lineage>
</organism>
<dbReference type="EMBL" id="CAJNOB010000023">
    <property type="protein sequence ID" value="CAF0698853.1"/>
    <property type="molecule type" value="Genomic_DNA"/>
</dbReference>
<keyword evidence="5 8" id="KW-0687">Ribonucleoprotein</keyword>
<evidence type="ECO:0000256" key="7">
    <source>
        <dbReference type="ARBA" id="ARBA00035257"/>
    </source>
</evidence>
<dbReference type="AlphaFoldDB" id="A0A8J2BMD1"/>
<dbReference type="GO" id="GO:0022627">
    <property type="term" value="C:cytosolic small ribosomal subunit"/>
    <property type="evidence" value="ECO:0007669"/>
    <property type="project" value="TreeGrafter"/>
</dbReference>
<comment type="function">
    <text evidence="6 8">Binds the lower part of the 30S subunit head. Binds mRNA in the 70S ribosome, positioning it for translation.</text>
</comment>
<evidence type="ECO:0000313" key="11">
    <source>
        <dbReference type="EMBL" id="CAF0698853.1"/>
    </source>
</evidence>
<keyword evidence="3 8" id="KW-0694">RNA-binding</keyword>
<dbReference type="PANTHER" id="PTHR11760">
    <property type="entry name" value="30S/40S RIBOSOMAL PROTEIN S3"/>
    <property type="match status" value="1"/>
</dbReference>
<dbReference type="SUPFAM" id="SSF54821">
    <property type="entry name" value="Ribosomal protein S3 C-terminal domain"/>
    <property type="match status" value="1"/>
</dbReference>
<dbReference type="InterPro" id="IPR004087">
    <property type="entry name" value="KH_dom"/>
</dbReference>
<dbReference type="GO" id="GO:0019843">
    <property type="term" value="F:rRNA binding"/>
    <property type="evidence" value="ECO:0007669"/>
    <property type="project" value="UniProtKB-UniRule"/>
</dbReference>
<keyword evidence="4 8" id="KW-0689">Ribosomal protein</keyword>
<dbReference type="PROSITE" id="PS50823">
    <property type="entry name" value="KH_TYPE_2"/>
    <property type="match status" value="1"/>
</dbReference>
<dbReference type="GO" id="GO:0003729">
    <property type="term" value="F:mRNA binding"/>
    <property type="evidence" value="ECO:0007669"/>
    <property type="project" value="UniProtKB-UniRule"/>
</dbReference>
<evidence type="ECO:0000256" key="2">
    <source>
        <dbReference type="ARBA" id="ARBA00022730"/>
    </source>
</evidence>
<dbReference type="RefSeq" id="WP_174582046.1">
    <property type="nucleotide sequence ID" value="NZ_CAJNOB010000023.1"/>
</dbReference>
<dbReference type="Gene3D" id="3.30.1140.32">
    <property type="entry name" value="Ribosomal protein S3, C-terminal domain"/>
    <property type="match status" value="1"/>
</dbReference>
<dbReference type="InterPro" id="IPR018280">
    <property type="entry name" value="Ribosomal_uS3_CS"/>
</dbReference>
<evidence type="ECO:0000256" key="3">
    <source>
        <dbReference type="ARBA" id="ARBA00022884"/>
    </source>
</evidence>
<evidence type="ECO:0000313" key="12">
    <source>
        <dbReference type="Proteomes" id="UP000663859"/>
    </source>
</evidence>
<dbReference type="GO" id="GO:0006412">
    <property type="term" value="P:translation"/>
    <property type="evidence" value="ECO:0007669"/>
    <property type="project" value="UniProtKB-UniRule"/>
</dbReference>
<gene>
    <name evidence="8 11" type="primary">rpsC</name>
    <name evidence="11" type="ORF">MPNT_30040</name>
</gene>
<dbReference type="PROSITE" id="PS00548">
    <property type="entry name" value="RIBOSOMAL_S3"/>
    <property type="match status" value="1"/>
</dbReference>
<comment type="similarity">
    <text evidence="1 8 9">Belongs to the universal ribosomal protein uS3 family.</text>
</comment>
<keyword evidence="12" id="KW-1185">Reference proteome</keyword>
<sequence>MGQKANPIGQRLAVNRNWRSIWYAEKKDYVAFLLEDYQIRRFIKKKLANAAVSKVVIERAGNRVRINIHTARPGLVIGRKAAELDRLREEIREMLQKDREVLIDVKEVRQPELEAQLVAENIALQLERRISHRRAMKKAVQAAMAAGAAGIRIRVAGRLGGAEIARAERYQEGTVPLHTLRADIDYGFAEALTTAGKIGVKVWICRRTESLGLSPS</sequence>
<evidence type="ECO:0000256" key="9">
    <source>
        <dbReference type="RuleBase" id="RU003624"/>
    </source>
</evidence>
<comment type="subunit">
    <text evidence="8">Part of the 30S ribosomal subunit. Forms a tight complex with proteins S10 and S14.</text>
</comment>
<dbReference type="InterPro" id="IPR001351">
    <property type="entry name" value="Ribosomal_uS3_C"/>
</dbReference>
<name>A0A8J2BMD1_9BACT</name>
<proteinExistence type="inferred from homology"/>
<dbReference type="InterPro" id="IPR005704">
    <property type="entry name" value="Ribosomal_uS3_bac-typ"/>
</dbReference>
<dbReference type="NCBIfam" id="TIGR01009">
    <property type="entry name" value="rpsC_bact"/>
    <property type="match status" value="1"/>
</dbReference>
<dbReference type="Pfam" id="PF07650">
    <property type="entry name" value="KH_2"/>
    <property type="match status" value="1"/>
</dbReference>
<dbReference type="CDD" id="cd02412">
    <property type="entry name" value="KH-II_30S_S3"/>
    <property type="match status" value="1"/>
</dbReference>
<keyword evidence="2 8" id="KW-0699">rRNA-binding</keyword>